<dbReference type="EMBL" id="JAHTBI010000065">
    <property type="protein sequence ID" value="MBV6288878.1"/>
    <property type="molecule type" value="Genomic_DNA"/>
</dbReference>
<dbReference type="AlphaFoldDB" id="A0A9Q2XL10"/>
<reference evidence="1" key="1">
    <citation type="journal article" date="2022" name="Int. J. Syst. Evol. Microbiol.">
        <title>Pseudomonas aegrilactucae sp. nov. and Pseudomonas morbosilactucae sp. nov., pathogens causing bacterial rot of lettuce in Japan.</title>
        <authorList>
            <person name="Sawada H."/>
            <person name="Fujikawa T."/>
            <person name="Satou M."/>
        </authorList>
    </citation>
    <scope>NUCLEOTIDE SEQUENCE</scope>
    <source>
        <strain evidence="1">MAFF 301350</strain>
    </source>
</reference>
<sequence length="649" mass="73879">MQPEHFDLSTPLFLPIAEDTCARLLEASKDALDALTDPELAALLVIQNLVQVAEKDLAPAAVERILVKLLDWAADAPGPTSTKLLPEAKRLFDPGKLYFGIDAIKKSKLRFLLADEVAAQEYLLPSGKWDVEYKYRHARHHHPFRRQLVTLSHDERWLSGAQDHLIRTFRANLDEHLHVQGYAGIGKSHLMGALVECLQPEKTLVLAHTEEKLAILRKRMQSNSRELTCSTFRKFAWVLLQRRITHPANAGAGPSKQLLAQELNIIGVGSHTALATMDICLRMLELYCRSRDYTLSAKHMPRLHKPLSVADELALLEYSSRLWTYLQANPVWGRHTGFEVLLMIKRASLEGCVVSPRYSHVLVDESQDVPASLLQILERGRQVLVTLGDEYQHGDNDVAARARTVRKSTVGFSVRSGRNIEHLINPLISRHSRKTKEPFEGTRHADVGIEEYPQAFTPPENCVVLTASLWDTMKWAIQLRDLKCPFSFHSSQAQKSLWRFMTTAVGLFNPRFHQQGKETAHPYFSEWTDWEQVRAANPFDESFLWVEAELEKGFRVADITGMSTLVGEVGKSCTLLRAEEAGGMEFDHVLLTPGLLTTLMFKDVYEFDQRICAVYIAISRARQRLYVPYKVLDWIVHHDSQKFRENFIH</sequence>
<proteinExistence type="predicted"/>
<keyword evidence="2" id="KW-1185">Reference proteome</keyword>
<comment type="caution">
    <text evidence="1">The sequence shown here is derived from an EMBL/GenBank/DDBJ whole genome shotgun (WGS) entry which is preliminary data.</text>
</comment>
<evidence type="ECO:0000313" key="1">
    <source>
        <dbReference type="EMBL" id="MBV6288878.1"/>
    </source>
</evidence>
<evidence type="ECO:0000313" key="2">
    <source>
        <dbReference type="Proteomes" id="UP001106592"/>
    </source>
</evidence>
<name>A0A9Q2XL10_9PSED</name>
<gene>
    <name evidence="1" type="ORF">KUO17_17910</name>
</gene>
<accession>A0A9Q2XL10</accession>
<reference evidence="1" key="2">
    <citation type="journal article" date="2023" name="Plant Pathol.">
        <title>Dismantling and reorganizing Pseudomonas marginalis sensu#lato.</title>
        <authorList>
            <person name="Sawada H."/>
            <person name="Fujikawa T."/>
            <person name="Satou M."/>
        </authorList>
    </citation>
    <scope>NUCLEOTIDE SEQUENCE</scope>
    <source>
        <strain evidence="1">MAFF 301350</strain>
    </source>
</reference>
<dbReference type="RefSeq" id="WP_217976865.1">
    <property type="nucleotide sequence ID" value="NZ_JAHTBI010000065.1"/>
</dbReference>
<protein>
    <recommendedName>
        <fullName evidence="3">Helicase</fullName>
    </recommendedName>
</protein>
<dbReference type="Proteomes" id="UP001106592">
    <property type="component" value="Unassembled WGS sequence"/>
</dbReference>
<evidence type="ECO:0008006" key="3">
    <source>
        <dbReference type="Google" id="ProtNLM"/>
    </source>
</evidence>
<organism evidence="1 2">
    <name type="scientific">Pseudomonas aegrilactucae</name>
    <dbReference type="NCBI Taxonomy" id="2854028"/>
    <lineage>
        <taxon>Bacteria</taxon>
        <taxon>Pseudomonadati</taxon>
        <taxon>Pseudomonadota</taxon>
        <taxon>Gammaproteobacteria</taxon>
        <taxon>Pseudomonadales</taxon>
        <taxon>Pseudomonadaceae</taxon>
        <taxon>Pseudomonas</taxon>
    </lineage>
</organism>